<dbReference type="Gene3D" id="3.40.50.300">
    <property type="entry name" value="P-loop containing nucleotide triphosphate hydrolases"/>
    <property type="match status" value="1"/>
</dbReference>
<evidence type="ECO:0000313" key="2">
    <source>
        <dbReference type="EMBL" id="ADN15753.1"/>
    </source>
</evidence>
<organism evidence="2 3">
    <name type="scientific">Gloeothece verrucosa (strain PCC 7822)</name>
    <name type="common">Cyanothece sp. (strain PCC 7822)</name>
    <dbReference type="NCBI Taxonomy" id="497965"/>
    <lineage>
        <taxon>Bacteria</taxon>
        <taxon>Bacillati</taxon>
        <taxon>Cyanobacteriota</taxon>
        <taxon>Cyanophyceae</taxon>
        <taxon>Oscillatoriophycideae</taxon>
        <taxon>Chroococcales</taxon>
        <taxon>Aphanothecaceae</taxon>
        <taxon>Gloeothece</taxon>
        <taxon>Gloeothece verrucosa</taxon>
    </lineage>
</organism>
<dbReference type="InterPro" id="IPR014555">
    <property type="entry name" value="RecF-like"/>
</dbReference>
<evidence type="ECO:0000259" key="1">
    <source>
        <dbReference type="Pfam" id="PF13304"/>
    </source>
</evidence>
<gene>
    <name evidence="2" type="ordered locus">Cyan7822_3821</name>
</gene>
<keyword evidence="3" id="KW-1185">Reference proteome</keyword>
<reference evidence="3" key="1">
    <citation type="journal article" date="2011" name="MBio">
        <title>Novel metabolic attributes of the genus Cyanothece, comprising a group of unicellular nitrogen-fixing Cyanobacteria.</title>
        <authorList>
            <person name="Bandyopadhyay A."/>
            <person name="Elvitigala T."/>
            <person name="Welsh E."/>
            <person name="Stockel J."/>
            <person name="Liberton M."/>
            <person name="Min H."/>
            <person name="Sherman L.A."/>
            <person name="Pakrasi H.B."/>
        </authorList>
    </citation>
    <scope>NUCLEOTIDE SEQUENCE [LARGE SCALE GENOMIC DNA]</scope>
    <source>
        <strain evidence="3">PCC 7822</strain>
    </source>
</reference>
<dbReference type="eggNOG" id="COG4637">
    <property type="taxonomic scope" value="Bacteria"/>
</dbReference>
<dbReference type="SUPFAM" id="SSF52540">
    <property type="entry name" value="P-loop containing nucleoside triphosphate hydrolases"/>
    <property type="match status" value="1"/>
</dbReference>
<name>E0UJ50_GLOV7</name>
<feature type="domain" description="ATPase AAA-type core" evidence="1">
    <location>
        <begin position="23"/>
        <end position="317"/>
    </location>
</feature>
<dbReference type="OrthoDB" id="9809324at2"/>
<dbReference type="GO" id="GO:0006302">
    <property type="term" value="P:double-strand break repair"/>
    <property type="evidence" value="ECO:0007669"/>
    <property type="project" value="TreeGrafter"/>
</dbReference>
<accession>E0UJ50</accession>
<dbReference type="CDD" id="cd00267">
    <property type="entry name" value="ABC_ATPase"/>
    <property type="match status" value="1"/>
</dbReference>
<dbReference type="InterPro" id="IPR027417">
    <property type="entry name" value="P-loop_NTPase"/>
</dbReference>
<evidence type="ECO:0000313" key="3">
    <source>
        <dbReference type="Proteomes" id="UP000008206"/>
    </source>
</evidence>
<protein>
    <submittedName>
        <fullName evidence="2">SMC domain protein</fullName>
    </submittedName>
</protein>
<dbReference type="KEGG" id="cyj:Cyan7822_3821"/>
<proteinExistence type="predicted"/>
<dbReference type="GO" id="GO:0005524">
    <property type="term" value="F:ATP binding"/>
    <property type="evidence" value="ECO:0007669"/>
    <property type="project" value="InterPro"/>
</dbReference>
<dbReference type="Proteomes" id="UP000008206">
    <property type="component" value="Chromosome"/>
</dbReference>
<dbReference type="AlphaFoldDB" id="E0UJ50"/>
<sequence>MLTQIELQGYKSVKHLSLELDKINILIGANGAGKSNFISFFKLLRWMMQSPGQLQFYISQSGGANALLFDGVAVTPQLEAFLRFQTDRGNNDYSIRLFHAAADTLIFADEKYRFSDSTFPNEAPWKYLDAGHRESKLIDLAEQGDLTARTIRSLIQKDCVVYQFHNTSETAKIRHKWNIDGSRYLREDGANLAAFLLRLREHEPKAYHRIVETLRQIAPFFADFVLENVYNSVLLQWREEKSDRIFSSYQASDGTLRTMALIALLLQPKEDLPDVIILDEPELGLHPFAINIIAGLIQSISLHTQVILATQSAMLIDYFEPEDIIVVERKNRESIFHRLNSQELKEWLERYSISELWDKNVIGGRPSK</sequence>
<dbReference type="EMBL" id="CP002198">
    <property type="protein sequence ID" value="ADN15753.1"/>
    <property type="molecule type" value="Genomic_DNA"/>
</dbReference>
<dbReference type="GO" id="GO:0016887">
    <property type="term" value="F:ATP hydrolysis activity"/>
    <property type="evidence" value="ECO:0007669"/>
    <property type="project" value="InterPro"/>
</dbReference>
<dbReference type="HOGENOM" id="CLU_035814_1_1_3"/>
<dbReference type="InterPro" id="IPR003959">
    <property type="entry name" value="ATPase_AAA_core"/>
</dbReference>
<dbReference type="Pfam" id="PF13304">
    <property type="entry name" value="AAA_21"/>
    <property type="match status" value="1"/>
</dbReference>
<dbReference type="RefSeq" id="WP_013323821.1">
    <property type="nucleotide sequence ID" value="NC_014501.1"/>
</dbReference>
<dbReference type="PANTHER" id="PTHR32182:SF22">
    <property type="entry name" value="ATP-DEPENDENT ENDONUCLEASE, OLD FAMILY-RELATED"/>
    <property type="match status" value="1"/>
</dbReference>
<dbReference type="PANTHER" id="PTHR32182">
    <property type="entry name" value="DNA REPLICATION AND REPAIR PROTEIN RECF"/>
    <property type="match status" value="1"/>
</dbReference>
<dbReference type="STRING" id="497965.Cyan7822_3821"/>
<dbReference type="GO" id="GO:0000731">
    <property type="term" value="P:DNA synthesis involved in DNA repair"/>
    <property type="evidence" value="ECO:0007669"/>
    <property type="project" value="TreeGrafter"/>
</dbReference>
<dbReference type="PIRSF" id="PIRSF029347">
    <property type="entry name" value="RecF"/>
    <property type="match status" value="1"/>
</dbReference>